<evidence type="ECO:0000256" key="3">
    <source>
        <dbReference type="ARBA" id="ARBA00022801"/>
    </source>
</evidence>
<evidence type="ECO:0000256" key="4">
    <source>
        <dbReference type="SAM" id="MobiDB-lite"/>
    </source>
</evidence>
<feature type="domain" description="USP" evidence="5">
    <location>
        <begin position="2004"/>
        <end position="2389"/>
    </location>
</feature>
<dbReference type="WBParaSite" id="TASK_0000856601-mRNA-1">
    <property type="protein sequence ID" value="TASK_0000856601-mRNA-1"/>
    <property type="gene ID" value="TASK_0000856601"/>
</dbReference>
<sequence>LTFCLGKMIDETENENTEQPGKGSCSPTDPHMSTKAEDNEITISEQDFTPEFPVAELESLHTKIRKISWVVPVLPNEELETVLLACIKLVETSTFIAFLSVMFLDQYESCLYFNKFCDQDLNLAFDKIICDRAGDSWTDQIHHFIFMNSLLAVHLCARMADKDYAPIMELESRLFNPESKFHKHSVVTQGTLKAIRFGTDETETTSRFSVIMSALPELHRSIQDRDGGEGPNLKAFASAPTAHHLPLLEDFINLFGRLGGFDALLKRFRGCSNGSPTLRLFFNYLKPFKACCYYLADEVIKDYFLPMVDTVLNFMKNLTDADVRQSVRSDQRSNHLADFATIQHFYQRIYGPNYNAEELDELRLQLILKTMRTDLFGGKMNALNDLIAIITSISAGTGVSSMRYVCAENTPQDRLVRWLKDNQVLPLLLRANLHQPQYVEKVTRVVKFLVQMHELSLEDLDEIWEAQAGKHEAIVKNVEDMLACLVRCFSPEQLDRLFDCFKRAFQTTTKRQQERLIVLIRRLTMENPSGLASKTLEFFWDLATRPSLLPEIGTAAAEAHSGVLTEVMNYTRTVNQNLIWLSRFATILQEDSNDYAVIRAARQIIKVHRSLIYYRENLIHQLTVNNDLITVCINSLQNYMCKYSNKNSKVTHDTGIDSISSQPPSTNSTLSRGDVATPVSSSSCTNTLELPPLQAKMSDDGGVSSQSGKPSATHFQTISHVEQIRERLVLLHFLATESDIPLTLEQMNLLWHCLIVDTEVDQDACSCADSDSSAGDSSTYSSATVEGRNICFAWFNPSTNELVRPFLVEFFRDNILNIKPEVLTPAAMDLFRCFFNYVNTKLDPGQEAALQSQSDFMGLDYLWRIVLASNDRVARIAIEMLRELYTNDGDRLSDPRKLRLDFLKKCYDLLSSSYIKVHRLLLTYGIASPDGSVCRLFGNPSQKLSPAIHDAEQDLSNIDRVIRVLRRFLIECNRQFKVPRVHLPLFQSWSGSSILLTVKFNAVKEGSVEDLKLQQYGATEGRQYEPSTMTVIAHANETLGRLRSRLLNYRLNEVLQSPNSLATSAGGDEGTFSCPSKILDEFCVDLSEATGLSSNLCLSTFLLMSSSDLRGNSNSSFDSTSFNEDMKSLTSFSAFLYLPDTAAPFPPNGACIPGSSNVFGLPQDPRDCSPFSSVGNCSNSSSNRVPRAPRCSLSPTPTDDDNSRMPVREGDVGGDSSGNVGSTSPSPSDGSGINHDDRVDPLFDDGNGGKNPSAELVMGVNSASTAGGDCAAEAFPPSGPLSELCKECNLPDYVMSEDLNFVHLLLDIGNVAVFLGINELRDRTFDVLFSLPINSKYQNILCENLQSHEGIEKLTDLLKCSISELNLPCAPNKVLNDFEFPSIAQQFYLLQVLYSTLNPSVELILYINNTIYSPCHFTPESFLYMLAFLRNGGLRSLLSASVLEDAKAVTADPLSQLILLWICRILYLSLYCVMATLVAVSSGSAVCSPRMKALWHMKSTTAPSTGDCILLKYAEAFAHFAVNAGITLLEVQSVWLNVPPRSCELLRDVIWLVSSVTPIASNSSTHSQRKATITHSHDSGCISPRTDDFCHQAPPSVTCTFSTTCGLKSGLLQNFLQIGHLDPSVLSIECLQLLIPEPQYCPSPITLPHILNLHSGRTPGCLSTTALSTLSFLLSFSPDSSLMDLLLHKQTPSLDHEVLRPWLDFLRHILVLSPSPYLRQSATCLLNIVATCGLTAAISLQSPSEPNVSASTTDVAGFIIEFLVKTLNESKSDQDLYSADCTEVLVGILNFLQSKSLSLDTAEKLFMNEWTWLSKTIAIPSSDPVEGGCVEIPPHLSIPNLFRSHLRLCTSLIPFQNEELFDESGGAFVGFGPVEALLEVVIFPAAKRFSELRKHPLSKTEEQGKETTFTSAIMGVCRIITTPSDGVLSAAFDLLLKLAFFAPRVLLPFLSDKICSLLYSFNTRVIEWESPDSLPSSSRFPNGSSKRNRLSFNAGSLGGSQRFVGLRNFGATCYMNAVLQQLFAILPIRNAILSAPVSDTLQKAGVNITSPCSLYAPSPLPKEGFDESQLSHLCTLFSLQDMFAFLAYTQRAYYEPSLFLRHFKLCGERVNHTEQHDAQEFFSCLVDTVDEAMKICGTPKAIENVIGGTFEDQKICISCPHKYQREESFQVISVDIQNRSTLCESLEEYVKSELLEGDDAYHCEHCDKKVTARKRTCFKRLPHILVIHLKRFTFDWERHVAIKNNDCFTFPSELDMAPYTVEGLASSDQAPCASESGGVCEGCPASPGATDPEAPRQPTRYTLRGVIVHFGKASSGHYYSFILHPNQETGKSQWYKYDDTHVTEVLADSPAFEQREWFGGKYTPETPMSLSYGAYLNCISAYMLFYEREDFKEVSSVSNLCNSMQSVGLSDGASDLVLCPPHIAGQIYAQNVEHFNTIMLMNPIFEHFVYRLVTADCLRIRLANAPESLKAYEALTTLLTHFCFDSRFHTKENNWCLWFHPFIDLLHVGPSVREIFTQLTCLSSPNQVHEFFFKCPYPGVRYLYGVLLIFVVCLEIRLNPDETMANKIMQKLITELPDCFASPSAESFYHDSPLYGPVTSSGSYWAPSMDEFRYGLHQSICGGQLLALLLDYAHLGSLFTEHLAKLGLHTKLIHYLLDELPNASITCRPLSLASSHLASEDQIERYMDDLDKSIGIGFARRVAFSSRLLVMYELTRNQTEGNGSSIPFLPRNDSPAFVSTASFKPLLFYLSPSAAVHLSPLNNFMDLLVCLFSQFGFEKSQNVSNMLEGTDFDRFIQVIFTCCLNQGSLVTITQLLKILTMNSIYRSRVVIDELMLIIFPSHLSFHMKLASELAIPVFMEVLSVSDSLREIRLSYAFQSTFPTSFSLRYCNCLFAIFVRWNSLHLNCNCRRIYDVLTLTKRSNPRLWNDPGMNMLRALGSMVINFDAFREYFESQRPIGLYFRKIIDDVTKVEYQQAPGLSECYGILNQTKEVLPIPSSDDEELEEETGEEEGNEEEEEMEEGERDFENKDVDDTDSVPDNDEPESCSDGTEADRGY</sequence>
<feature type="compositionally biased region" description="Basic and acidic residues" evidence="4">
    <location>
        <begin position="1201"/>
        <end position="1211"/>
    </location>
</feature>
<feature type="region of interest" description="Disordered" evidence="4">
    <location>
        <begin position="654"/>
        <end position="711"/>
    </location>
</feature>
<dbReference type="PANTHER" id="PTHR24006:SF925">
    <property type="entry name" value="UBIQUITINYL HYDROLASE 1"/>
    <property type="match status" value="1"/>
</dbReference>
<feature type="region of interest" description="Disordered" evidence="4">
    <location>
        <begin position="12"/>
        <end position="34"/>
    </location>
</feature>
<dbReference type="InterPro" id="IPR038765">
    <property type="entry name" value="Papain-like_cys_pep_sf"/>
</dbReference>
<accession>A0A158RA66</accession>
<evidence type="ECO:0000259" key="5">
    <source>
        <dbReference type="PROSITE" id="PS50235"/>
    </source>
</evidence>
<feature type="compositionally biased region" description="Acidic residues" evidence="4">
    <location>
        <begin position="2999"/>
        <end position="3025"/>
    </location>
</feature>
<dbReference type="GO" id="GO:0005829">
    <property type="term" value="C:cytosol"/>
    <property type="evidence" value="ECO:0007669"/>
    <property type="project" value="TreeGrafter"/>
</dbReference>
<evidence type="ECO:0000313" key="6">
    <source>
        <dbReference type="WBParaSite" id="TASK_0000856601-mRNA-1"/>
    </source>
</evidence>
<dbReference type="Gene3D" id="3.90.70.10">
    <property type="entry name" value="Cysteine proteinases"/>
    <property type="match status" value="1"/>
</dbReference>
<dbReference type="GO" id="GO:0006508">
    <property type="term" value="P:proteolysis"/>
    <property type="evidence" value="ECO:0007669"/>
    <property type="project" value="UniProtKB-KW"/>
</dbReference>
<evidence type="ECO:0000256" key="2">
    <source>
        <dbReference type="ARBA" id="ARBA00022786"/>
    </source>
</evidence>
<dbReference type="GO" id="GO:0016579">
    <property type="term" value="P:protein deubiquitination"/>
    <property type="evidence" value="ECO:0007669"/>
    <property type="project" value="InterPro"/>
</dbReference>
<dbReference type="GO" id="GO:0005634">
    <property type="term" value="C:nucleus"/>
    <property type="evidence" value="ECO:0007669"/>
    <property type="project" value="TreeGrafter"/>
</dbReference>
<feature type="compositionally biased region" description="Acidic residues" evidence="4">
    <location>
        <begin position="3033"/>
        <end position="3046"/>
    </location>
</feature>
<protein>
    <submittedName>
        <fullName evidence="6">USP domain-containing protein</fullName>
    </submittedName>
</protein>
<dbReference type="InterPro" id="IPR050164">
    <property type="entry name" value="Peptidase_C19"/>
</dbReference>
<evidence type="ECO:0000256" key="1">
    <source>
        <dbReference type="ARBA" id="ARBA00022670"/>
    </source>
</evidence>
<dbReference type="PROSITE" id="PS00973">
    <property type="entry name" value="USP_2"/>
    <property type="match status" value="1"/>
</dbReference>
<feature type="compositionally biased region" description="Polar residues" evidence="4">
    <location>
        <begin position="678"/>
        <end position="688"/>
    </location>
</feature>
<feature type="region of interest" description="Disordered" evidence="4">
    <location>
        <begin position="1175"/>
        <end position="1254"/>
    </location>
</feature>
<dbReference type="SUPFAM" id="SSF54001">
    <property type="entry name" value="Cysteine proteinases"/>
    <property type="match status" value="1"/>
</dbReference>
<dbReference type="InterPro" id="IPR001394">
    <property type="entry name" value="Peptidase_C19_UCH"/>
</dbReference>
<dbReference type="Pfam" id="PF00443">
    <property type="entry name" value="UCH"/>
    <property type="match status" value="1"/>
</dbReference>
<keyword evidence="1" id="KW-0645">Protease</keyword>
<keyword evidence="3" id="KW-0378">Hydrolase</keyword>
<reference evidence="6" key="1">
    <citation type="submission" date="2016-04" db="UniProtKB">
        <authorList>
            <consortium name="WormBaseParasite"/>
        </authorList>
    </citation>
    <scope>IDENTIFICATION</scope>
</reference>
<dbReference type="PROSITE" id="PS50235">
    <property type="entry name" value="USP_3"/>
    <property type="match status" value="1"/>
</dbReference>
<name>A0A158RA66_TAEAS</name>
<dbReference type="STRING" id="60517.A0A158RA66"/>
<feature type="region of interest" description="Disordered" evidence="4">
    <location>
        <begin position="2995"/>
        <end position="3057"/>
    </location>
</feature>
<dbReference type="GO" id="GO:0004843">
    <property type="term" value="F:cysteine-type deubiquitinase activity"/>
    <property type="evidence" value="ECO:0007669"/>
    <property type="project" value="InterPro"/>
</dbReference>
<dbReference type="InterPro" id="IPR056850">
    <property type="entry name" value="ARM_UBP34_24_USP9X_Y"/>
</dbReference>
<dbReference type="Pfam" id="PF25010">
    <property type="entry name" value="ARM_UBP24_USP9X-Y"/>
    <property type="match status" value="1"/>
</dbReference>
<feature type="compositionally biased region" description="Low complexity" evidence="4">
    <location>
        <begin position="1217"/>
        <end position="1232"/>
    </location>
</feature>
<dbReference type="GO" id="GO:0016477">
    <property type="term" value="P:cell migration"/>
    <property type="evidence" value="ECO:0007669"/>
    <property type="project" value="TreeGrafter"/>
</dbReference>
<proteinExistence type="predicted"/>
<dbReference type="PROSITE" id="PS00972">
    <property type="entry name" value="USP_1"/>
    <property type="match status" value="1"/>
</dbReference>
<organism evidence="6">
    <name type="scientific">Taenia asiatica</name>
    <name type="common">Asian tapeworm</name>
    <dbReference type="NCBI Taxonomy" id="60517"/>
    <lineage>
        <taxon>Eukaryota</taxon>
        <taxon>Metazoa</taxon>
        <taxon>Spiralia</taxon>
        <taxon>Lophotrochozoa</taxon>
        <taxon>Platyhelminthes</taxon>
        <taxon>Cestoda</taxon>
        <taxon>Eucestoda</taxon>
        <taxon>Cyclophyllidea</taxon>
        <taxon>Taeniidae</taxon>
        <taxon>Taenia</taxon>
    </lineage>
</organism>
<keyword evidence="2" id="KW-0833">Ubl conjugation pathway</keyword>
<feature type="compositionally biased region" description="Polar residues" evidence="4">
    <location>
        <begin position="657"/>
        <end position="671"/>
    </location>
</feature>
<dbReference type="InterPro" id="IPR028889">
    <property type="entry name" value="USP"/>
</dbReference>
<dbReference type="InterPro" id="IPR018200">
    <property type="entry name" value="USP_CS"/>
</dbReference>
<dbReference type="FunFam" id="3.90.70.10:FF:000022">
    <property type="entry name" value="Ubiquitin carboxyl-terminal hydrolase 24"/>
    <property type="match status" value="1"/>
</dbReference>
<dbReference type="PANTHER" id="PTHR24006">
    <property type="entry name" value="UBIQUITIN CARBOXYL-TERMINAL HYDROLASE"/>
    <property type="match status" value="1"/>
</dbReference>